<feature type="compositionally biased region" description="Polar residues" evidence="1">
    <location>
        <begin position="36"/>
        <end position="48"/>
    </location>
</feature>
<evidence type="ECO:0000313" key="4">
    <source>
        <dbReference type="Proteomes" id="UP000197138"/>
    </source>
</evidence>
<dbReference type="AlphaFoldDB" id="A0A218XA30"/>
<dbReference type="PANTHER" id="PTHR47527:SF3">
    <property type="entry name" value="RING_FYVE_PHD ZINC FINGER SUPERFAMILY PROTEIN"/>
    <property type="match status" value="1"/>
</dbReference>
<reference evidence="4" key="1">
    <citation type="journal article" date="2017" name="Plant J.">
        <title>The pomegranate (Punica granatum L.) genome and the genomics of punicalagin biosynthesis.</title>
        <authorList>
            <person name="Qin G."/>
            <person name="Xu C."/>
            <person name="Ming R."/>
            <person name="Tang H."/>
            <person name="Guyot R."/>
            <person name="Kramer E.M."/>
            <person name="Hu Y."/>
            <person name="Yi X."/>
            <person name="Qi Y."/>
            <person name="Xu X."/>
            <person name="Gao Z."/>
            <person name="Pan H."/>
            <person name="Jian J."/>
            <person name="Tian Y."/>
            <person name="Yue Z."/>
            <person name="Xu Y."/>
        </authorList>
    </citation>
    <scope>NUCLEOTIDE SEQUENCE [LARGE SCALE GENOMIC DNA]</scope>
    <source>
        <strain evidence="4">cv. Dabenzi</strain>
    </source>
</reference>
<name>A0A218XA30_PUNGR</name>
<proteinExistence type="predicted"/>
<protein>
    <recommendedName>
        <fullName evidence="5">GOLD domain-containing protein</fullName>
    </recommendedName>
</protein>
<sequence length="177" mass="19506">MKVHVAQKCLALSHGKPLPPKYGRVMRNMPAPKVTANASPVQSSSEKNAGTADSEVNQQKVTSIESSRSHNPSAGAAVSNNHVKSFPDVQLSKGREMQGNNPFVREEMQQKDYVIDTDKLVSVLRTGYIQSISFNDAMSRRAIHKAVFESVALIGACILQVYLLRRLFDRKLGISRV</sequence>
<evidence type="ECO:0008006" key="5">
    <source>
        <dbReference type="Google" id="ProtNLM"/>
    </source>
</evidence>
<evidence type="ECO:0000256" key="2">
    <source>
        <dbReference type="SAM" id="Phobius"/>
    </source>
</evidence>
<feature type="region of interest" description="Disordered" evidence="1">
    <location>
        <begin position="34"/>
        <end position="82"/>
    </location>
</feature>
<organism evidence="3 4">
    <name type="scientific">Punica granatum</name>
    <name type="common">Pomegranate</name>
    <dbReference type="NCBI Taxonomy" id="22663"/>
    <lineage>
        <taxon>Eukaryota</taxon>
        <taxon>Viridiplantae</taxon>
        <taxon>Streptophyta</taxon>
        <taxon>Embryophyta</taxon>
        <taxon>Tracheophyta</taxon>
        <taxon>Spermatophyta</taxon>
        <taxon>Magnoliopsida</taxon>
        <taxon>eudicotyledons</taxon>
        <taxon>Gunneridae</taxon>
        <taxon>Pentapetalae</taxon>
        <taxon>rosids</taxon>
        <taxon>malvids</taxon>
        <taxon>Myrtales</taxon>
        <taxon>Lythraceae</taxon>
        <taxon>Punica</taxon>
    </lineage>
</organism>
<dbReference type="Proteomes" id="UP000197138">
    <property type="component" value="Unassembled WGS sequence"/>
</dbReference>
<comment type="caution">
    <text evidence="3">The sequence shown here is derived from an EMBL/GenBank/DDBJ whole genome shotgun (WGS) entry which is preliminary data.</text>
</comment>
<evidence type="ECO:0000313" key="3">
    <source>
        <dbReference type="EMBL" id="OWM81371.1"/>
    </source>
</evidence>
<gene>
    <name evidence="3" type="ORF">CDL15_Pgr007409</name>
</gene>
<evidence type="ECO:0000256" key="1">
    <source>
        <dbReference type="SAM" id="MobiDB-lite"/>
    </source>
</evidence>
<feature type="transmembrane region" description="Helical" evidence="2">
    <location>
        <begin position="146"/>
        <end position="164"/>
    </location>
</feature>
<dbReference type="PANTHER" id="PTHR47527">
    <property type="entry name" value="RING/FYVE/PHD ZINC FINGER SUPERFAMILY PROTEIN"/>
    <property type="match status" value="1"/>
</dbReference>
<keyword evidence="2" id="KW-0472">Membrane</keyword>
<dbReference type="EMBL" id="MTKT01002214">
    <property type="protein sequence ID" value="OWM81371.1"/>
    <property type="molecule type" value="Genomic_DNA"/>
</dbReference>
<keyword evidence="2" id="KW-0812">Transmembrane</keyword>
<feature type="compositionally biased region" description="Polar residues" evidence="1">
    <location>
        <begin position="54"/>
        <end position="82"/>
    </location>
</feature>
<keyword evidence="2" id="KW-1133">Transmembrane helix</keyword>
<accession>A0A218XA30</accession>